<gene>
    <name evidence="2" type="ORF">H8891_02555</name>
</gene>
<reference evidence="2 3" key="1">
    <citation type="submission" date="2020-08" db="EMBL/GenBank/DDBJ databases">
        <authorList>
            <person name="Liu C."/>
            <person name="Sun Q."/>
        </authorList>
    </citation>
    <scope>NUCLEOTIDE SEQUENCE [LARGE SCALE GENOMIC DNA]</scope>
    <source>
        <strain evidence="2 3">NSJ-45</strain>
    </source>
</reference>
<keyword evidence="3" id="KW-1185">Reference proteome</keyword>
<dbReference type="SMART" id="SM00901">
    <property type="entry name" value="FRG"/>
    <property type="match status" value="1"/>
</dbReference>
<name>A0ABR7K0M4_9FIRM</name>
<protein>
    <submittedName>
        <fullName evidence="2">FRG domain-containing protein</fullName>
    </submittedName>
</protein>
<proteinExistence type="predicted"/>
<organism evidence="2 3">
    <name type="scientific">Paeniclostridium hominis</name>
    <dbReference type="NCBI Taxonomy" id="2764329"/>
    <lineage>
        <taxon>Bacteria</taxon>
        <taxon>Bacillati</taxon>
        <taxon>Bacillota</taxon>
        <taxon>Clostridia</taxon>
        <taxon>Peptostreptococcales</taxon>
        <taxon>Peptostreptococcaceae</taxon>
        <taxon>Paeniclostridium</taxon>
    </lineage>
</organism>
<dbReference type="RefSeq" id="WP_187005064.1">
    <property type="nucleotide sequence ID" value="NZ_JACRWD010000001.1"/>
</dbReference>
<sequence length="510" mass="61207">MVKREHEIVSFDEYKTMIENFKNKERVFYRGQADKTYNISCSLSRDHGYVNNENLIIKKTLKIKQKEFEGYKYPVEQLSKMQHYGIPTRLIDITIDPFIALYFAIEDTNNKQDAEVFVFEKESYDLYSKEANVLSLLSIIDNYDIKNISKKYEEIYKNQITDTEINKIIKENRFIKFNQELSNTNERLYEQKGTFIICSNNIHDGKIEKSIQNIDKDEASCIIRIPFEYKEKIKEELDIAYNINKSTIYPELPSFASYIRETYKEKNYNKKELYSVIEKDDVSHALAKRISIKIELKDRIAIQKIKEIVYDVIYDQQDEYDVIWVFVSSSEEDTIMSNWTVRAQWINANLDEKNRPMPIGTLEKDNIYWHYTKGVNFNREWYDKNVFEEDSKLLNDNNIEFKNLKSIYREIKDSFICMDFKKFKNIVDNHNNDINQIYNNFTNFGKSRTKDFDKFLSMFQSLACEFHNIIYLYKYEEKRAKFALDRLFIRIDRSIEEIDNSIEKWIEQLG</sequence>
<evidence type="ECO:0000313" key="2">
    <source>
        <dbReference type="EMBL" id="MBC6002669.1"/>
    </source>
</evidence>
<evidence type="ECO:0000313" key="3">
    <source>
        <dbReference type="Proteomes" id="UP000611796"/>
    </source>
</evidence>
<feature type="domain" description="FRG" evidence="1">
    <location>
        <begin position="23"/>
        <end position="117"/>
    </location>
</feature>
<accession>A0ABR7K0M4</accession>
<dbReference type="InterPro" id="IPR014966">
    <property type="entry name" value="FRG-dom"/>
</dbReference>
<dbReference type="Proteomes" id="UP000611796">
    <property type="component" value="Unassembled WGS sequence"/>
</dbReference>
<dbReference type="Pfam" id="PF08867">
    <property type="entry name" value="FRG"/>
    <property type="match status" value="1"/>
</dbReference>
<comment type="caution">
    <text evidence="2">The sequence shown here is derived from an EMBL/GenBank/DDBJ whole genome shotgun (WGS) entry which is preliminary data.</text>
</comment>
<dbReference type="EMBL" id="JACRWD010000001">
    <property type="protein sequence ID" value="MBC6002669.1"/>
    <property type="molecule type" value="Genomic_DNA"/>
</dbReference>
<evidence type="ECO:0000259" key="1">
    <source>
        <dbReference type="SMART" id="SM00901"/>
    </source>
</evidence>